<protein>
    <submittedName>
        <fullName evidence="2">Uncharacterized protein</fullName>
    </submittedName>
</protein>
<proteinExistence type="predicted"/>
<dbReference type="EMBL" id="JANPWB010000010">
    <property type="protein sequence ID" value="KAJ1138277.1"/>
    <property type="molecule type" value="Genomic_DNA"/>
</dbReference>
<evidence type="ECO:0000313" key="3">
    <source>
        <dbReference type="Proteomes" id="UP001066276"/>
    </source>
</evidence>
<feature type="region of interest" description="Disordered" evidence="1">
    <location>
        <begin position="130"/>
        <end position="165"/>
    </location>
</feature>
<keyword evidence="3" id="KW-1185">Reference proteome</keyword>
<evidence type="ECO:0000313" key="2">
    <source>
        <dbReference type="EMBL" id="KAJ1138277.1"/>
    </source>
</evidence>
<name>A0AAV7QFH4_PLEWA</name>
<reference evidence="2" key="1">
    <citation type="journal article" date="2022" name="bioRxiv">
        <title>Sequencing and chromosome-scale assembly of the giantPleurodeles waltlgenome.</title>
        <authorList>
            <person name="Brown T."/>
            <person name="Elewa A."/>
            <person name="Iarovenko S."/>
            <person name="Subramanian E."/>
            <person name="Araus A.J."/>
            <person name="Petzold A."/>
            <person name="Susuki M."/>
            <person name="Suzuki K.-i.T."/>
            <person name="Hayashi T."/>
            <person name="Toyoda A."/>
            <person name="Oliveira C."/>
            <person name="Osipova E."/>
            <person name="Leigh N.D."/>
            <person name="Simon A."/>
            <person name="Yun M.H."/>
        </authorList>
    </citation>
    <scope>NUCLEOTIDE SEQUENCE</scope>
    <source>
        <strain evidence="2">20211129_DDA</strain>
        <tissue evidence="2">Liver</tissue>
    </source>
</reference>
<evidence type="ECO:0000256" key="1">
    <source>
        <dbReference type="SAM" id="MobiDB-lite"/>
    </source>
</evidence>
<comment type="caution">
    <text evidence="2">The sequence shown here is derived from an EMBL/GenBank/DDBJ whole genome shotgun (WGS) entry which is preliminary data.</text>
</comment>
<feature type="region of interest" description="Disordered" evidence="1">
    <location>
        <begin position="49"/>
        <end position="78"/>
    </location>
</feature>
<dbReference type="AlphaFoldDB" id="A0AAV7QFH4"/>
<organism evidence="2 3">
    <name type="scientific">Pleurodeles waltl</name>
    <name type="common">Iberian ribbed newt</name>
    <dbReference type="NCBI Taxonomy" id="8319"/>
    <lineage>
        <taxon>Eukaryota</taxon>
        <taxon>Metazoa</taxon>
        <taxon>Chordata</taxon>
        <taxon>Craniata</taxon>
        <taxon>Vertebrata</taxon>
        <taxon>Euteleostomi</taxon>
        <taxon>Amphibia</taxon>
        <taxon>Batrachia</taxon>
        <taxon>Caudata</taxon>
        <taxon>Salamandroidea</taxon>
        <taxon>Salamandridae</taxon>
        <taxon>Pleurodelinae</taxon>
        <taxon>Pleurodeles</taxon>
    </lineage>
</organism>
<dbReference type="Proteomes" id="UP001066276">
    <property type="component" value="Chromosome 6"/>
</dbReference>
<accession>A0AAV7QFH4</accession>
<sequence length="165" mass="18426">MCDGAPHLSSPWLEDWLAHPHVRVGSCGAHENWSKYALYTDRALGANWARPQTQDNKEERNRGASLMPPHAKGGAATPREITAHCLGESRKQRQRWLRCTPPRSFKLVQAVKGRSCVLLEATQFVTNPFSALREPQDSDIERGECSDSEDSHHGPLLSPQSAYDI</sequence>
<feature type="compositionally biased region" description="Basic and acidic residues" evidence="1">
    <location>
        <begin position="134"/>
        <end position="153"/>
    </location>
</feature>
<gene>
    <name evidence="2" type="ORF">NDU88_004668</name>
</gene>